<reference evidence="2" key="1">
    <citation type="journal article" date="2020" name="Stud. Mycol.">
        <title>101 Dothideomycetes genomes: a test case for predicting lifestyles and emergence of pathogens.</title>
        <authorList>
            <person name="Haridas S."/>
            <person name="Albert R."/>
            <person name="Binder M."/>
            <person name="Bloem J."/>
            <person name="Labutti K."/>
            <person name="Salamov A."/>
            <person name="Andreopoulos B."/>
            <person name="Baker S."/>
            <person name="Barry K."/>
            <person name="Bills G."/>
            <person name="Bluhm B."/>
            <person name="Cannon C."/>
            <person name="Castanera R."/>
            <person name="Culley D."/>
            <person name="Daum C."/>
            <person name="Ezra D."/>
            <person name="Gonzalez J."/>
            <person name="Henrissat B."/>
            <person name="Kuo A."/>
            <person name="Liang C."/>
            <person name="Lipzen A."/>
            <person name="Lutzoni F."/>
            <person name="Magnuson J."/>
            <person name="Mondo S."/>
            <person name="Nolan M."/>
            <person name="Ohm R."/>
            <person name="Pangilinan J."/>
            <person name="Park H.-J."/>
            <person name="Ramirez L."/>
            <person name="Alfaro M."/>
            <person name="Sun H."/>
            <person name="Tritt A."/>
            <person name="Yoshinaga Y."/>
            <person name="Zwiers L.-H."/>
            <person name="Turgeon B."/>
            <person name="Goodwin S."/>
            <person name="Spatafora J."/>
            <person name="Crous P."/>
            <person name="Grigoriev I."/>
        </authorList>
    </citation>
    <scope>NUCLEOTIDE SEQUENCE</scope>
    <source>
        <strain evidence="2">HMLAC05119</strain>
    </source>
</reference>
<dbReference type="Proteomes" id="UP000800096">
    <property type="component" value="Unassembled WGS sequence"/>
</dbReference>
<feature type="transmembrane region" description="Helical" evidence="1">
    <location>
        <begin position="43"/>
        <end position="69"/>
    </location>
</feature>
<protein>
    <submittedName>
        <fullName evidence="2">Uncharacterized protein</fullName>
    </submittedName>
</protein>
<keyword evidence="3" id="KW-1185">Reference proteome</keyword>
<evidence type="ECO:0000313" key="2">
    <source>
        <dbReference type="EMBL" id="KAF1921661.1"/>
    </source>
</evidence>
<evidence type="ECO:0000256" key="1">
    <source>
        <dbReference type="SAM" id="Phobius"/>
    </source>
</evidence>
<accession>A0A6A5R0V9</accession>
<keyword evidence="1" id="KW-0472">Membrane</keyword>
<keyword evidence="1" id="KW-1133">Transmembrane helix</keyword>
<keyword evidence="1" id="KW-0812">Transmembrane</keyword>
<evidence type="ECO:0000313" key="3">
    <source>
        <dbReference type="Proteomes" id="UP000800096"/>
    </source>
</evidence>
<dbReference type="EMBL" id="ML979132">
    <property type="protein sequence ID" value="KAF1921661.1"/>
    <property type="molecule type" value="Genomic_DNA"/>
</dbReference>
<name>A0A6A5R0V9_AMPQU</name>
<gene>
    <name evidence="2" type="ORF">BDU57DRAFT_57080</name>
</gene>
<proteinExistence type="predicted"/>
<sequence length="129" mass="14450">MLSSWITTYVVCIFHAEKRGGRQNVNVPTFSLRKMLSANGSPAFVFLTLFAFLSFFIRLVLVVVAHVSAKDPRHFGVLPNAGEHLTARLEYASIKAIGWAILLLSRGIRRMSLKNFSSPCRPRTSKEGR</sequence>
<organism evidence="2 3">
    <name type="scientific">Ampelomyces quisqualis</name>
    <name type="common">Powdery mildew agent</name>
    <dbReference type="NCBI Taxonomy" id="50730"/>
    <lineage>
        <taxon>Eukaryota</taxon>
        <taxon>Fungi</taxon>
        <taxon>Dikarya</taxon>
        <taxon>Ascomycota</taxon>
        <taxon>Pezizomycotina</taxon>
        <taxon>Dothideomycetes</taxon>
        <taxon>Pleosporomycetidae</taxon>
        <taxon>Pleosporales</taxon>
        <taxon>Pleosporineae</taxon>
        <taxon>Phaeosphaeriaceae</taxon>
        <taxon>Ampelomyces</taxon>
    </lineage>
</organism>
<dbReference type="AlphaFoldDB" id="A0A6A5R0V9"/>